<sequence length="660" mass="72366">MAAFSNTDFLAQILQQERQTFWGSNSHYTEDTRQRLWNDHLASLSLSDNSMAGDVEASHVSRNSYFGGSSSSRPVSGHNVPRTMTWTPTSPGSVPMMRTPSSASTYSSGDSFSAPVINRPAALAKLNTLQSYDEEPFSAYTLASGPPVRQHNAKQPLPSLAEADVYDDPSVFVATMSQTFDGSSSLPTTFPSFDTAAAFQQDAARLHTPMSGSYSPSTMSGGELLTPSTFTSGMSRESSIAGATFVGSFEDMMRVHDLFPFDSTEDNGFTGTSETVKPSSLTDVDPSHFHSSPFGSFRDETFSSSYFSSIACASAQPFQSLTSSSEDMERSSSTQSNDSASSQPRSSRRRHELLAHGTRPIAPKVLENQTIMLRQSSDHAMMRIKSHDGSSKDVAAIPKQPYVRPTHPKVYCTMCSDYPDGFRGEHELRRHTDRLHSKIRKVWVTVDASHDGNFLKGCKQCRNGKKYGAYYNAAAHLRRAHFNPRKRGRKSKGDEKRGGKAGGDHPPMDYLKQNWMKEIEERVPNNYVDDVEDEPTEQPDTEDLVANAVEDADFSVTAPHSSAYSMLPPPDPMATYLDNSTLCTQFDTALAGTQQSDYSTIDPFVFYQLGPNLISTIDDASAFSHQHGAQSQADAMFAVNSTGSSVQEPPHFSSFLSPCF</sequence>
<proteinExistence type="predicted"/>
<dbReference type="Proteomes" id="UP001172684">
    <property type="component" value="Unassembled WGS sequence"/>
</dbReference>
<dbReference type="PANTHER" id="PTHR42031">
    <property type="entry name" value="KEY LIME PATHOGENICITY PROTEIN"/>
    <property type="match status" value="1"/>
</dbReference>
<comment type="caution">
    <text evidence="3">The sequence shown here is derived from an EMBL/GenBank/DDBJ whole genome shotgun (WGS) entry which is preliminary data.</text>
</comment>
<feature type="compositionally biased region" description="Low complexity" evidence="1">
    <location>
        <begin position="65"/>
        <end position="77"/>
    </location>
</feature>
<feature type="compositionally biased region" description="Polar residues" evidence="1">
    <location>
        <begin position="82"/>
        <end position="92"/>
    </location>
</feature>
<dbReference type="InterPro" id="IPR057218">
    <property type="entry name" value="DUF7896"/>
</dbReference>
<accession>A0ABQ9P825</accession>
<feature type="compositionally biased region" description="Low complexity" evidence="1">
    <location>
        <begin position="321"/>
        <end position="345"/>
    </location>
</feature>
<dbReference type="Pfam" id="PF25438">
    <property type="entry name" value="DUF7896"/>
    <property type="match status" value="1"/>
</dbReference>
<dbReference type="PANTHER" id="PTHR42031:SF1">
    <property type="entry name" value="KEY LIME PATHOGENICITY PROTEIN"/>
    <property type="match status" value="1"/>
</dbReference>
<feature type="compositionally biased region" description="Basic residues" evidence="1">
    <location>
        <begin position="478"/>
        <end position="490"/>
    </location>
</feature>
<keyword evidence="4" id="KW-1185">Reference proteome</keyword>
<evidence type="ECO:0000313" key="4">
    <source>
        <dbReference type="Proteomes" id="UP001172684"/>
    </source>
</evidence>
<name>A0ABQ9P825_9PEZI</name>
<feature type="region of interest" description="Disordered" evidence="1">
    <location>
        <begin position="65"/>
        <end position="102"/>
    </location>
</feature>
<evidence type="ECO:0000313" key="3">
    <source>
        <dbReference type="EMBL" id="KAJ9669038.1"/>
    </source>
</evidence>
<dbReference type="EMBL" id="JAPDRL010000004">
    <property type="protein sequence ID" value="KAJ9669038.1"/>
    <property type="molecule type" value="Genomic_DNA"/>
</dbReference>
<organism evidence="3 4">
    <name type="scientific">Coniosporium apollinis</name>
    <dbReference type="NCBI Taxonomy" id="61459"/>
    <lineage>
        <taxon>Eukaryota</taxon>
        <taxon>Fungi</taxon>
        <taxon>Dikarya</taxon>
        <taxon>Ascomycota</taxon>
        <taxon>Pezizomycotina</taxon>
        <taxon>Dothideomycetes</taxon>
        <taxon>Dothideomycetes incertae sedis</taxon>
        <taxon>Coniosporium</taxon>
    </lineage>
</organism>
<gene>
    <name evidence="3" type="ORF">H2201_000864</name>
</gene>
<feature type="compositionally biased region" description="Basic and acidic residues" evidence="1">
    <location>
        <begin position="491"/>
        <end position="507"/>
    </location>
</feature>
<feature type="compositionally biased region" description="Polar residues" evidence="1">
    <location>
        <begin position="266"/>
        <end position="282"/>
    </location>
</feature>
<protein>
    <recommendedName>
        <fullName evidence="2">DUF7896 domain-containing protein</fullName>
    </recommendedName>
</protein>
<feature type="region of interest" description="Disordered" evidence="1">
    <location>
        <begin position="264"/>
        <end position="285"/>
    </location>
</feature>
<feature type="domain" description="DUF7896" evidence="2">
    <location>
        <begin position="440"/>
        <end position="519"/>
    </location>
</feature>
<evidence type="ECO:0000256" key="1">
    <source>
        <dbReference type="SAM" id="MobiDB-lite"/>
    </source>
</evidence>
<evidence type="ECO:0000259" key="2">
    <source>
        <dbReference type="Pfam" id="PF25438"/>
    </source>
</evidence>
<feature type="region of interest" description="Disordered" evidence="1">
    <location>
        <begin position="478"/>
        <end position="510"/>
    </location>
</feature>
<feature type="region of interest" description="Disordered" evidence="1">
    <location>
        <begin position="321"/>
        <end position="361"/>
    </location>
</feature>
<reference evidence="3" key="1">
    <citation type="submission" date="2022-10" db="EMBL/GenBank/DDBJ databases">
        <title>Culturing micro-colonial fungi from biological soil crusts in the Mojave desert and describing Neophaeococcomyces mojavensis, and introducing the new genera and species Taxawa tesnikishii.</title>
        <authorList>
            <person name="Kurbessoian T."/>
            <person name="Stajich J.E."/>
        </authorList>
    </citation>
    <scope>NUCLEOTIDE SEQUENCE</scope>
    <source>
        <strain evidence="3">TK_1</strain>
    </source>
</reference>